<gene>
    <name evidence="1" type="ORF">BOX15_Mlig029998g1</name>
</gene>
<dbReference type="SUPFAM" id="SSF53300">
    <property type="entry name" value="vWA-like"/>
    <property type="match status" value="1"/>
</dbReference>
<dbReference type="AlphaFoldDB" id="A0A267FGW0"/>
<name>A0A267FGW0_9PLAT</name>
<sequence length="82" mass="9431">NRFVRALKEVNRRLHAKSRPGVEKIVVIITCGKHSKQHKTVALADKIKRKASVFVVGFRRFPNPVYTSSGWLQNQSKCITWN</sequence>
<dbReference type="InterPro" id="IPR036465">
    <property type="entry name" value="vWFA_dom_sf"/>
</dbReference>
<evidence type="ECO:0000313" key="1">
    <source>
        <dbReference type="EMBL" id="PAA73020.1"/>
    </source>
</evidence>
<dbReference type="Gene3D" id="3.40.50.410">
    <property type="entry name" value="von Willebrand factor, type A domain"/>
    <property type="match status" value="1"/>
</dbReference>
<protein>
    <submittedName>
        <fullName evidence="1">Uncharacterized protein</fullName>
    </submittedName>
</protein>
<evidence type="ECO:0000313" key="2">
    <source>
        <dbReference type="Proteomes" id="UP000215902"/>
    </source>
</evidence>
<accession>A0A267FGW0</accession>
<dbReference type="EMBL" id="NIVC01001046">
    <property type="protein sequence ID" value="PAA73020.1"/>
    <property type="molecule type" value="Genomic_DNA"/>
</dbReference>
<proteinExistence type="predicted"/>
<keyword evidence="2" id="KW-1185">Reference proteome</keyword>
<reference evidence="1 2" key="1">
    <citation type="submission" date="2017-06" db="EMBL/GenBank/DDBJ databases">
        <title>A platform for efficient transgenesis in Macrostomum lignano, a flatworm model organism for stem cell research.</title>
        <authorList>
            <person name="Berezikov E."/>
        </authorList>
    </citation>
    <scope>NUCLEOTIDE SEQUENCE [LARGE SCALE GENOMIC DNA]</scope>
    <source>
        <strain evidence="1">DV1</strain>
        <tissue evidence="1">Whole organism</tissue>
    </source>
</reference>
<dbReference type="Proteomes" id="UP000215902">
    <property type="component" value="Unassembled WGS sequence"/>
</dbReference>
<feature type="non-terminal residue" evidence="1">
    <location>
        <position position="82"/>
    </location>
</feature>
<feature type="non-terminal residue" evidence="1">
    <location>
        <position position="1"/>
    </location>
</feature>
<comment type="caution">
    <text evidence="1">The sequence shown here is derived from an EMBL/GenBank/DDBJ whole genome shotgun (WGS) entry which is preliminary data.</text>
</comment>
<organism evidence="1 2">
    <name type="scientific">Macrostomum lignano</name>
    <dbReference type="NCBI Taxonomy" id="282301"/>
    <lineage>
        <taxon>Eukaryota</taxon>
        <taxon>Metazoa</taxon>
        <taxon>Spiralia</taxon>
        <taxon>Lophotrochozoa</taxon>
        <taxon>Platyhelminthes</taxon>
        <taxon>Rhabditophora</taxon>
        <taxon>Macrostomorpha</taxon>
        <taxon>Macrostomida</taxon>
        <taxon>Macrostomidae</taxon>
        <taxon>Macrostomum</taxon>
    </lineage>
</organism>